<evidence type="ECO:0000313" key="1">
    <source>
        <dbReference type="EMBL" id="KAJ7409996.1"/>
    </source>
</evidence>
<dbReference type="PANTHER" id="PTHR33395:SF22">
    <property type="entry name" value="REVERSE TRANSCRIPTASE DOMAIN-CONTAINING PROTEIN"/>
    <property type="match status" value="1"/>
</dbReference>
<gene>
    <name evidence="1" type="ORF">WISP_111312</name>
</gene>
<comment type="caution">
    <text evidence="1">The sequence shown here is derived from an EMBL/GenBank/DDBJ whole genome shotgun (WGS) entry which is preliminary data.</text>
</comment>
<dbReference type="Gene3D" id="3.60.10.10">
    <property type="entry name" value="Endonuclease/exonuclease/phosphatase"/>
    <property type="match status" value="1"/>
</dbReference>
<keyword evidence="2" id="KW-1185">Reference proteome</keyword>
<dbReference type="EMBL" id="WHWB01034434">
    <property type="protein sequence ID" value="KAJ7409996.1"/>
    <property type="molecule type" value="Genomic_DNA"/>
</dbReference>
<reference evidence="1" key="1">
    <citation type="submission" date="2019-10" db="EMBL/GenBank/DDBJ databases">
        <authorList>
            <person name="Soares A.E.R."/>
            <person name="Aleixo A."/>
            <person name="Schneider P."/>
            <person name="Miyaki C.Y."/>
            <person name="Schneider M.P."/>
            <person name="Mello C."/>
            <person name="Vasconcelos A.T.R."/>
        </authorList>
    </citation>
    <scope>NUCLEOTIDE SEQUENCE</scope>
    <source>
        <tissue evidence="1">Muscle</tissue>
    </source>
</reference>
<sequence>MELTVDNGTVQSLWIRMKGQTNNVDIIMRVSYRPPSQDHGTKQLFFEELKETSKSTDLVLMGDFDLPEINWEYHKAGTTQARRFLKNLDDNLVEQVLREDLEKLPP</sequence>
<evidence type="ECO:0008006" key="3">
    <source>
        <dbReference type="Google" id="ProtNLM"/>
    </source>
</evidence>
<proteinExistence type="predicted"/>
<organism evidence="1 2">
    <name type="scientific">Willisornis vidua</name>
    <name type="common">Xingu scale-backed antbird</name>
    <dbReference type="NCBI Taxonomy" id="1566151"/>
    <lineage>
        <taxon>Eukaryota</taxon>
        <taxon>Metazoa</taxon>
        <taxon>Chordata</taxon>
        <taxon>Craniata</taxon>
        <taxon>Vertebrata</taxon>
        <taxon>Euteleostomi</taxon>
        <taxon>Archelosauria</taxon>
        <taxon>Archosauria</taxon>
        <taxon>Dinosauria</taxon>
        <taxon>Saurischia</taxon>
        <taxon>Theropoda</taxon>
        <taxon>Coelurosauria</taxon>
        <taxon>Aves</taxon>
        <taxon>Neognathae</taxon>
        <taxon>Neoaves</taxon>
        <taxon>Telluraves</taxon>
        <taxon>Australaves</taxon>
        <taxon>Passeriformes</taxon>
        <taxon>Thamnophilidae</taxon>
        <taxon>Willisornis</taxon>
    </lineage>
</organism>
<dbReference type="InterPro" id="IPR036691">
    <property type="entry name" value="Endo/exonu/phosph_ase_sf"/>
</dbReference>
<evidence type="ECO:0000313" key="2">
    <source>
        <dbReference type="Proteomes" id="UP001145742"/>
    </source>
</evidence>
<protein>
    <recommendedName>
        <fullName evidence="3">Endonuclease/exonuclease/phosphatase domain-containing protein</fullName>
    </recommendedName>
</protein>
<name>A0ABQ9CYD2_9PASS</name>
<accession>A0ABQ9CYD2</accession>
<dbReference type="PANTHER" id="PTHR33395">
    <property type="entry name" value="TRANSCRIPTASE, PUTATIVE-RELATED-RELATED"/>
    <property type="match status" value="1"/>
</dbReference>
<dbReference type="Proteomes" id="UP001145742">
    <property type="component" value="Unassembled WGS sequence"/>
</dbReference>